<accession>A0A366HDA5</accession>
<protein>
    <submittedName>
        <fullName evidence="3">Uncharacterized protein</fullName>
    </submittedName>
</protein>
<dbReference type="AlphaFoldDB" id="A0A366HDA5"/>
<keyword evidence="2" id="KW-0472">Membrane</keyword>
<evidence type="ECO:0000313" key="3">
    <source>
        <dbReference type="EMBL" id="RBP39705.1"/>
    </source>
</evidence>
<feature type="region of interest" description="Disordered" evidence="1">
    <location>
        <begin position="28"/>
        <end position="51"/>
    </location>
</feature>
<dbReference type="Proteomes" id="UP000253426">
    <property type="component" value="Unassembled WGS sequence"/>
</dbReference>
<dbReference type="RefSeq" id="WP_113960598.1">
    <property type="nucleotide sequence ID" value="NZ_QNRR01000009.1"/>
</dbReference>
<organism evidence="3 4">
    <name type="scientific">Roseimicrobium gellanilyticum</name>
    <dbReference type="NCBI Taxonomy" id="748857"/>
    <lineage>
        <taxon>Bacteria</taxon>
        <taxon>Pseudomonadati</taxon>
        <taxon>Verrucomicrobiota</taxon>
        <taxon>Verrucomicrobiia</taxon>
        <taxon>Verrucomicrobiales</taxon>
        <taxon>Verrucomicrobiaceae</taxon>
        <taxon>Roseimicrobium</taxon>
    </lineage>
</organism>
<proteinExistence type="predicted"/>
<gene>
    <name evidence="3" type="ORF">DES53_109132</name>
</gene>
<keyword evidence="4" id="KW-1185">Reference proteome</keyword>
<evidence type="ECO:0000256" key="1">
    <source>
        <dbReference type="SAM" id="MobiDB-lite"/>
    </source>
</evidence>
<comment type="caution">
    <text evidence="3">The sequence shown here is derived from an EMBL/GenBank/DDBJ whole genome shotgun (WGS) entry which is preliminary data.</text>
</comment>
<dbReference type="EMBL" id="QNRR01000009">
    <property type="protein sequence ID" value="RBP39705.1"/>
    <property type="molecule type" value="Genomic_DNA"/>
</dbReference>
<evidence type="ECO:0000256" key="2">
    <source>
        <dbReference type="SAM" id="Phobius"/>
    </source>
</evidence>
<keyword evidence="2" id="KW-1133">Transmembrane helix</keyword>
<evidence type="ECO:0000313" key="4">
    <source>
        <dbReference type="Proteomes" id="UP000253426"/>
    </source>
</evidence>
<dbReference type="OrthoDB" id="193046at2"/>
<sequence length="172" mass="19057">MNLFKRVELWVLLAIVVGGLVWVFTSGPSEEEEGDTPPPRKTGTVVKGDPGKPLQVHRAVVERDFGNARLDIEARIQNSGSEKLVLQPPQVRLLTASGREIPGYFLPFEPQPEIAPGTTQDVQLRYWLEKKDLQDGLSLEVSGNKAAVKGATPFDLETLKNKEPKTFQPDGW</sequence>
<reference evidence="3 4" key="1">
    <citation type="submission" date="2018-06" db="EMBL/GenBank/DDBJ databases">
        <title>Genomic Encyclopedia of Type Strains, Phase IV (KMG-IV): sequencing the most valuable type-strain genomes for metagenomic binning, comparative biology and taxonomic classification.</title>
        <authorList>
            <person name="Goeker M."/>
        </authorList>
    </citation>
    <scope>NUCLEOTIDE SEQUENCE [LARGE SCALE GENOMIC DNA]</scope>
    <source>
        <strain evidence="3 4">DSM 25532</strain>
    </source>
</reference>
<feature type="transmembrane region" description="Helical" evidence="2">
    <location>
        <begin position="7"/>
        <end position="25"/>
    </location>
</feature>
<name>A0A366HDA5_9BACT</name>
<keyword evidence="2" id="KW-0812">Transmembrane</keyword>